<evidence type="ECO:0008006" key="3">
    <source>
        <dbReference type="Google" id="ProtNLM"/>
    </source>
</evidence>
<evidence type="ECO:0000313" key="2">
    <source>
        <dbReference type="Proteomes" id="UP000325755"/>
    </source>
</evidence>
<evidence type="ECO:0000313" key="1">
    <source>
        <dbReference type="EMBL" id="QFY42212.1"/>
    </source>
</evidence>
<proteinExistence type="predicted"/>
<dbReference type="InParanoid" id="A0A5Q0BGF0"/>
<dbReference type="Proteomes" id="UP000325755">
    <property type="component" value="Chromosome"/>
</dbReference>
<gene>
    <name evidence="1" type="ORF">F6R98_05860</name>
</gene>
<organism evidence="1 2">
    <name type="scientific">Candidatus Methylospira mobilis</name>
    <dbReference type="NCBI Taxonomy" id="1808979"/>
    <lineage>
        <taxon>Bacteria</taxon>
        <taxon>Pseudomonadati</taxon>
        <taxon>Pseudomonadota</taxon>
        <taxon>Gammaproteobacteria</taxon>
        <taxon>Methylococcales</taxon>
        <taxon>Methylococcaceae</taxon>
        <taxon>Candidatus Methylospira</taxon>
    </lineage>
</organism>
<name>A0A5Q0BGF0_9GAMM</name>
<reference evidence="1 2" key="1">
    <citation type="submission" date="2019-09" db="EMBL/GenBank/DDBJ databases">
        <title>Ecophysiology of the spiral-shaped methanotroph Methylospira mobilis as revealed by the complete genome sequence.</title>
        <authorList>
            <person name="Oshkin I.Y."/>
            <person name="Dedysh S.N."/>
            <person name="Miroshnikov K."/>
            <person name="Danilova O.V."/>
            <person name="Hakobyan A."/>
            <person name="Liesack W."/>
        </authorList>
    </citation>
    <scope>NUCLEOTIDE SEQUENCE [LARGE SCALE GENOMIC DNA]</scope>
    <source>
        <strain evidence="1 2">Shm1</strain>
    </source>
</reference>
<protein>
    <recommendedName>
        <fullName evidence="3">TrfA family protein</fullName>
    </recommendedName>
</protein>
<dbReference type="KEGG" id="mmob:F6R98_05860"/>
<dbReference type="EMBL" id="CP044205">
    <property type="protein sequence ID" value="QFY42212.1"/>
    <property type="molecule type" value="Genomic_DNA"/>
</dbReference>
<dbReference type="AlphaFoldDB" id="A0A5Q0BGF0"/>
<accession>A0A5Q0BGF0</accession>
<keyword evidence="2" id="KW-1185">Reference proteome</keyword>
<dbReference type="OrthoDB" id="8481003at2"/>
<dbReference type="InterPro" id="IPR010751">
    <property type="entry name" value="TrfA"/>
</dbReference>
<dbReference type="Pfam" id="PF07042">
    <property type="entry name" value="TrfA"/>
    <property type="match status" value="1"/>
</dbReference>
<sequence>MEHISAFVAAQVTANGRAQKNDFGDPLAESVENLRRAIKAREEHEGKSQPAVQEVKNTVLQFPSPFGDDTRAVSNKIARCALFAAVKKRQFFRDYVTVGEVGGVKIEFCGEQLNQDDHDTLMQLIFSANHKPLGVDVCASVNAVLKGLGRDTYQEQRRQLFEQISRLVRGTIRLTLPNMPRYEGHLLDDASTPQDQAILPQYRRHLVYRLNPKFARFFGRMEVTLIDWQDRLKISGRGSELAKWLHLHIESHAEQYSMKAETIRDRSGSQTKELKHFRAILRQALDLLKDAGIITAWSIDAGDLVHIERIPSPAQIKHIEKKAKCRKPIK</sequence>